<dbReference type="PANTHER" id="PTHR39468">
    <property type="entry name" value="CHROMOSOME 7, WHOLE GENOME SHOTGUN SEQUENCE"/>
    <property type="match status" value="1"/>
</dbReference>
<dbReference type="GO" id="GO:0005739">
    <property type="term" value="C:mitochondrion"/>
    <property type="evidence" value="ECO:0007669"/>
    <property type="project" value="InterPro"/>
</dbReference>
<reference evidence="2" key="1">
    <citation type="submission" date="2015-10" db="EMBL/GenBank/DDBJ databases">
        <authorList>
            <person name="Regsiter A."/>
            <person name="william w."/>
        </authorList>
    </citation>
    <scope>NUCLEOTIDE SEQUENCE</scope>
    <source>
        <strain evidence="2">Montdore</strain>
    </source>
</reference>
<evidence type="ECO:0000313" key="3">
    <source>
        <dbReference type="Proteomes" id="UP001412239"/>
    </source>
</evidence>
<organism evidence="2 3">
    <name type="scientific">Tuber aestivum</name>
    <name type="common">summer truffle</name>
    <dbReference type="NCBI Taxonomy" id="59557"/>
    <lineage>
        <taxon>Eukaryota</taxon>
        <taxon>Fungi</taxon>
        <taxon>Dikarya</taxon>
        <taxon>Ascomycota</taxon>
        <taxon>Pezizomycotina</taxon>
        <taxon>Pezizomycetes</taxon>
        <taxon>Pezizales</taxon>
        <taxon>Tuberaceae</taxon>
        <taxon>Tuber</taxon>
    </lineage>
</organism>
<dbReference type="AlphaFoldDB" id="A0A292PTI4"/>
<dbReference type="Pfam" id="PF19189">
    <property type="entry name" value="Mtf2"/>
    <property type="match status" value="1"/>
</dbReference>
<evidence type="ECO:0000313" key="2">
    <source>
        <dbReference type="EMBL" id="CUS10434.1"/>
    </source>
</evidence>
<dbReference type="PANTHER" id="PTHR39468:SF1">
    <property type="entry name" value="MTF2-LIKE C-TERMINAL DOMAIN-CONTAINING PROTEIN"/>
    <property type="match status" value="1"/>
</dbReference>
<evidence type="ECO:0000259" key="1">
    <source>
        <dbReference type="Pfam" id="PF19189"/>
    </source>
</evidence>
<name>A0A292PTI4_9PEZI</name>
<dbReference type="InterPro" id="IPR040009">
    <property type="entry name" value="Mtf2/C5D6.12-like"/>
</dbReference>
<proteinExistence type="predicted"/>
<dbReference type="EMBL" id="LN891048">
    <property type="protein sequence ID" value="CUS10434.1"/>
    <property type="molecule type" value="Genomic_DNA"/>
</dbReference>
<dbReference type="InterPro" id="IPR043837">
    <property type="entry name" value="Mtf2-like_C"/>
</dbReference>
<dbReference type="Proteomes" id="UP001412239">
    <property type="component" value="Unassembled WGS sequence"/>
</dbReference>
<gene>
    <name evidence="2" type="ORF">GSTUAT00005515001</name>
</gene>
<sequence length="412" mass="46016">MSRCKPFALSVLKARPPLAVNSFVHLSGIPLTPLSFLYPSRSAASYERPNLEEVNRDLPFTDDREPGDNDPWAFLFRTPTPPRPGSSHYAAPPYFRDQLQKTSMITEREREIFTKIFESILSEKSSFVPQLRGSGHSLPSNSLTQLFESAVGPLTDGNEISFGPKDTVNPSSATVGLAKASNNEEYPLTVRAAAARAVGLRLVPRTHQEIEVEQQRIKLFALMVKDMQRCQTDKELLRWLDDRVLSMVSGKDAEGERRALSATYADLLVEGMITFRQNFNDLAGAMSIFERVKRLGAESYVVGCSTGVYNEMLQSKWEAYKDVSKIVELVDEMEVNVIEGSQKTATILQSIVDEVRKMRSGDMGPGAQSIITDVDMALLGRLEGYADRIRDRSFEPPERDVSVRDAVEYVHG</sequence>
<protein>
    <recommendedName>
        <fullName evidence="1">Mtf2-like C-terminal domain-containing protein</fullName>
    </recommendedName>
</protein>
<feature type="domain" description="Mtf2-like C-terminal" evidence="1">
    <location>
        <begin position="222"/>
        <end position="388"/>
    </location>
</feature>
<keyword evidence="3" id="KW-1185">Reference proteome</keyword>
<accession>A0A292PTI4</accession>